<keyword evidence="2" id="KW-0539">Nucleus</keyword>
<dbReference type="GO" id="GO:0000976">
    <property type="term" value="F:transcription cis-regulatory region binding"/>
    <property type="evidence" value="ECO:0007669"/>
    <property type="project" value="TreeGrafter"/>
</dbReference>
<dbReference type="Gene3D" id="4.10.240.10">
    <property type="entry name" value="Zn(2)-C6 fungal-type DNA-binding domain"/>
    <property type="match status" value="1"/>
</dbReference>
<keyword evidence="6" id="KW-1185">Reference proteome</keyword>
<dbReference type="SMART" id="SM00066">
    <property type="entry name" value="GAL4"/>
    <property type="match status" value="1"/>
</dbReference>
<evidence type="ECO:0000256" key="1">
    <source>
        <dbReference type="ARBA" id="ARBA00004123"/>
    </source>
</evidence>
<dbReference type="Proteomes" id="UP000091956">
    <property type="component" value="Unassembled WGS sequence"/>
</dbReference>
<reference evidence="5 6" key="1">
    <citation type="submission" date="2016-03" db="EMBL/GenBank/DDBJ databases">
        <title>Comparative genomics of Pseudogymnoascus destructans, the fungus causing white-nose syndrome of bats.</title>
        <authorList>
            <person name="Palmer J.M."/>
            <person name="Drees K.P."/>
            <person name="Foster J.T."/>
            <person name="Lindner D.L."/>
        </authorList>
    </citation>
    <scope>NUCLEOTIDE SEQUENCE [LARGE SCALE GENOMIC DNA]</scope>
    <source>
        <strain evidence="5 6">UAMH 10579</strain>
    </source>
</reference>
<dbReference type="EMBL" id="KV460210">
    <property type="protein sequence ID" value="OBU00095.2"/>
    <property type="molecule type" value="Genomic_DNA"/>
</dbReference>
<evidence type="ECO:0000313" key="6">
    <source>
        <dbReference type="Proteomes" id="UP000091956"/>
    </source>
</evidence>
<dbReference type="SUPFAM" id="SSF57701">
    <property type="entry name" value="Zn2/Cys6 DNA-binding domain"/>
    <property type="match status" value="1"/>
</dbReference>
<proteinExistence type="predicted"/>
<dbReference type="InterPro" id="IPR036864">
    <property type="entry name" value="Zn2-C6_fun-type_DNA-bd_sf"/>
</dbReference>
<dbReference type="GO" id="GO:0008270">
    <property type="term" value="F:zinc ion binding"/>
    <property type="evidence" value="ECO:0007669"/>
    <property type="project" value="InterPro"/>
</dbReference>
<evidence type="ECO:0000256" key="3">
    <source>
        <dbReference type="SAM" id="MobiDB-lite"/>
    </source>
</evidence>
<evidence type="ECO:0000313" key="5">
    <source>
        <dbReference type="EMBL" id="OBU00095.2"/>
    </source>
</evidence>
<protein>
    <recommendedName>
        <fullName evidence="4">Zn(2)-C6 fungal-type domain-containing protein</fullName>
    </recommendedName>
</protein>
<feature type="domain" description="Zn(2)-C6 fungal-type" evidence="4">
    <location>
        <begin position="18"/>
        <end position="48"/>
    </location>
</feature>
<accession>A0A1B8GW86</accession>
<sequence>MPHPDHSTSPAQTRTRQGCLTCRKRRRKCDEQKPRCQNCTGRSIVCRYGVKLTFLATNRFNLVPEDAQALRETTPSKYGHIRFIDGLDDTEGAISDDHERHNAVPSFEISPHSLPGTPDTEHSRTAQRVPESTVSVLRQPQSRFPEHYYHGEDSGIGESQGMGEGSNDDERHHQAPVVYPPVIDQSHSYEMPTGDAEDNVQLADEADYDRLVSEPLPSRRPLPVASLSPRHSTNAGYGKSWLPPLRTVSETFESATLREEPSQLQVLSNDKRNQLLKFYVDEVAQWLDICTPKSSFGIHIPILARDYTPLLNSVLALAAQQQSLFLPPDSDEASQSAELATLATASIGLDIYSSRDEAVATCTLLMISELLSTQIQNWKRVLKGRIDFLGPLGIDGFSDGHHSSTSWVTLRLDLALAIFSGSPLMTPIEKWHPVSMPFSDDMNIMSLEQSRAPEWTRRSILLCSQAAQLCFSTEISNITTSHSATDTWTYLWSSTRGWLESLPSSMYPIFTSPISAIPSTPPYFFPLILYTSRSNMYAAIMHHTASVLLLQSKPPTVRPSSHLKTPTWHAVQICGICIGNNAQWSYDPTILAALIYAGRLISYQEQKKELLDVLRVLVKGSGWQVGGAIDEMIEWWRVDGGFHVTPLESPFPTT</sequence>
<dbReference type="Pfam" id="PF11951">
    <property type="entry name" value="Fungal_trans_2"/>
    <property type="match status" value="1"/>
</dbReference>
<dbReference type="GO" id="GO:0045944">
    <property type="term" value="P:positive regulation of transcription by RNA polymerase II"/>
    <property type="evidence" value="ECO:0007669"/>
    <property type="project" value="TreeGrafter"/>
</dbReference>
<dbReference type="PANTHER" id="PTHR37534:SF4">
    <property type="entry name" value="ZN(II)2CYS6 TRANSCRIPTION FACTOR (EUROFUNG)"/>
    <property type="match status" value="1"/>
</dbReference>
<dbReference type="Pfam" id="PF00172">
    <property type="entry name" value="Zn_clus"/>
    <property type="match status" value="1"/>
</dbReference>
<organism evidence="5 6">
    <name type="scientific">Pseudogymnoascus verrucosus</name>
    <dbReference type="NCBI Taxonomy" id="342668"/>
    <lineage>
        <taxon>Eukaryota</taxon>
        <taxon>Fungi</taxon>
        <taxon>Dikarya</taxon>
        <taxon>Ascomycota</taxon>
        <taxon>Pezizomycotina</taxon>
        <taxon>Leotiomycetes</taxon>
        <taxon>Thelebolales</taxon>
        <taxon>Thelebolaceae</taxon>
        <taxon>Pseudogymnoascus</taxon>
    </lineage>
</organism>
<dbReference type="AlphaFoldDB" id="A0A1B8GW86"/>
<evidence type="ECO:0000256" key="2">
    <source>
        <dbReference type="ARBA" id="ARBA00023242"/>
    </source>
</evidence>
<reference evidence="6" key="2">
    <citation type="journal article" date="2018" name="Nat. Commun.">
        <title>Extreme sensitivity to ultraviolet light in the fungal pathogen causing white-nose syndrome of bats.</title>
        <authorList>
            <person name="Palmer J.M."/>
            <person name="Drees K.P."/>
            <person name="Foster J.T."/>
            <person name="Lindner D.L."/>
        </authorList>
    </citation>
    <scope>NUCLEOTIDE SEQUENCE [LARGE SCALE GENOMIC DNA]</scope>
    <source>
        <strain evidence="6">UAMH 10579</strain>
    </source>
</reference>
<dbReference type="CDD" id="cd00067">
    <property type="entry name" value="GAL4"/>
    <property type="match status" value="1"/>
</dbReference>
<dbReference type="CDD" id="cd12148">
    <property type="entry name" value="fungal_TF_MHR"/>
    <property type="match status" value="1"/>
</dbReference>
<dbReference type="GO" id="GO:0005634">
    <property type="term" value="C:nucleus"/>
    <property type="evidence" value="ECO:0007669"/>
    <property type="project" value="UniProtKB-SubCell"/>
</dbReference>
<dbReference type="PROSITE" id="PS50048">
    <property type="entry name" value="ZN2_CY6_FUNGAL_2"/>
    <property type="match status" value="1"/>
</dbReference>
<dbReference type="InterPro" id="IPR021858">
    <property type="entry name" value="Fun_TF"/>
</dbReference>
<dbReference type="GO" id="GO:0000981">
    <property type="term" value="F:DNA-binding transcription factor activity, RNA polymerase II-specific"/>
    <property type="evidence" value="ECO:0007669"/>
    <property type="project" value="InterPro"/>
</dbReference>
<dbReference type="PROSITE" id="PS00463">
    <property type="entry name" value="ZN2_CY6_FUNGAL_1"/>
    <property type="match status" value="1"/>
</dbReference>
<feature type="region of interest" description="Disordered" evidence="3">
    <location>
        <begin position="149"/>
        <end position="172"/>
    </location>
</feature>
<gene>
    <name evidence="5" type="ORF">VE01_01833</name>
</gene>
<dbReference type="InterPro" id="IPR001138">
    <property type="entry name" value="Zn2Cys6_DnaBD"/>
</dbReference>
<evidence type="ECO:0000259" key="4">
    <source>
        <dbReference type="PROSITE" id="PS50048"/>
    </source>
</evidence>
<comment type="subcellular location">
    <subcellularLocation>
        <location evidence="1">Nucleus</location>
    </subcellularLocation>
</comment>
<dbReference type="PANTHER" id="PTHR37534">
    <property type="entry name" value="TRANSCRIPTIONAL ACTIVATOR PROTEIN UGA3"/>
    <property type="match status" value="1"/>
</dbReference>
<dbReference type="GeneID" id="28835219"/>
<feature type="region of interest" description="Disordered" evidence="3">
    <location>
        <begin position="106"/>
        <end position="136"/>
    </location>
</feature>
<name>A0A1B8GW86_9PEZI</name>
<dbReference type="RefSeq" id="XP_059320005.1">
    <property type="nucleotide sequence ID" value="XM_059463391.1"/>
</dbReference>